<comment type="caution">
    <text evidence="1">The sequence shown here is derived from an EMBL/GenBank/DDBJ whole genome shotgun (WGS) entry which is preliminary data.</text>
</comment>
<evidence type="ECO:0000313" key="1">
    <source>
        <dbReference type="EMBL" id="EUB60161.1"/>
    </source>
</evidence>
<proteinExistence type="predicted"/>
<dbReference type="Proteomes" id="UP000019149">
    <property type="component" value="Unassembled WGS sequence"/>
</dbReference>
<dbReference type="KEGG" id="egl:EGR_05014"/>
<protein>
    <submittedName>
        <fullName evidence="1">Uncharacterized protein</fullName>
    </submittedName>
</protein>
<dbReference type="EMBL" id="APAU02000034">
    <property type="protein sequence ID" value="EUB60161.1"/>
    <property type="molecule type" value="Genomic_DNA"/>
</dbReference>
<gene>
    <name evidence="1" type="ORF">EGR_05014</name>
</gene>
<dbReference type="GeneID" id="36340729"/>
<evidence type="ECO:0000313" key="2">
    <source>
        <dbReference type="Proteomes" id="UP000019149"/>
    </source>
</evidence>
<keyword evidence="2" id="KW-1185">Reference proteome</keyword>
<accession>W6UGP5</accession>
<organism evidence="1 2">
    <name type="scientific">Echinococcus granulosus</name>
    <name type="common">Hydatid tapeworm</name>
    <dbReference type="NCBI Taxonomy" id="6210"/>
    <lineage>
        <taxon>Eukaryota</taxon>
        <taxon>Metazoa</taxon>
        <taxon>Spiralia</taxon>
        <taxon>Lophotrochozoa</taxon>
        <taxon>Platyhelminthes</taxon>
        <taxon>Cestoda</taxon>
        <taxon>Eucestoda</taxon>
        <taxon>Cyclophyllidea</taxon>
        <taxon>Taeniidae</taxon>
        <taxon>Echinococcus</taxon>
        <taxon>Echinococcus granulosus group</taxon>
    </lineage>
</organism>
<dbReference type="AlphaFoldDB" id="W6UGP5"/>
<dbReference type="RefSeq" id="XP_024351357.1">
    <property type="nucleotide sequence ID" value="XM_024494263.1"/>
</dbReference>
<sequence length="349" mass="40274">MNSYSSVGSKLTANKFCVTQKRKSKLLCRKLLQILCLLKNDCACSFKLALSFFGVAIEEKRTEWKRYFVQRCVGEGAAATKVLGERLNETLVSRQCISSFREVYNPIYKAPFKALTTKFLHYQKSKFWSETAFTAPPRENNYCLPPSTFYHDTSLRVDFCTLNIHGVCLRLILSLLCFKKTWCAIVGLENFRDKVLNGKYTGLTLRDSFSKGLIIHSLPYASVTSTHRAGMKSFYPLFHILIAVRKKKQLPLLEILIQGKCGMRMEMKKYILLTLLSFVWNMGSYAVLRGHKQHFLPIDRFSSSHLPRRENGSRFAYIPLSHIRRKKFYLLGGKILWLTTSSNHLFVEE</sequence>
<name>W6UGP5_ECHGR</name>
<dbReference type="CTD" id="36340729"/>
<reference evidence="1 2" key="1">
    <citation type="journal article" date="2013" name="Nat. Genet.">
        <title>The genome of the hydatid tapeworm Echinococcus granulosus.</title>
        <authorList>
            <person name="Zheng H."/>
            <person name="Zhang W."/>
            <person name="Zhang L."/>
            <person name="Zhang Z."/>
            <person name="Li J."/>
            <person name="Lu G."/>
            <person name="Zhu Y."/>
            <person name="Wang Y."/>
            <person name="Huang Y."/>
            <person name="Liu J."/>
            <person name="Kang H."/>
            <person name="Chen J."/>
            <person name="Wang L."/>
            <person name="Chen A."/>
            <person name="Yu S."/>
            <person name="Gao Z."/>
            <person name="Jin L."/>
            <person name="Gu W."/>
            <person name="Wang Z."/>
            <person name="Zhao L."/>
            <person name="Shi B."/>
            <person name="Wen H."/>
            <person name="Lin R."/>
            <person name="Jones M.K."/>
            <person name="Brejova B."/>
            <person name="Vinar T."/>
            <person name="Zhao G."/>
            <person name="McManus D.P."/>
            <person name="Chen Z."/>
            <person name="Zhou Y."/>
            <person name="Wang S."/>
        </authorList>
    </citation>
    <scope>NUCLEOTIDE SEQUENCE [LARGE SCALE GENOMIC DNA]</scope>
</reference>